<dbReference type="Gene3D" id="1.10.630.10">
    <property type="entry name" value="Cytochrome P450"/>
    <property type="match status" value="1"/>
</dbReference>
<proteinExistence type="predicted"/>
<dbReference type="Proteomes" id="UP001343257">
    <property type="component" value="Unassembled WGS sequence"/>
</dbReference>
<evidence type="ECO:0000313" key="2">
    <source>
        <dbReference type="Proteomes" id="UP001343257"/>
    </source>
</evidence>
<dbReference type="RefSeq" id="WP_328276865.1">
    <property type="nucleotide sequence ID" value="NZ_JARTLD010000022.1"/>
</dbReference>
<dbReference type="EMBL" id="JARTLD010000022">
    <property type="protein sequence ID" value="MED5017276.1"/>
    <property type="molecule type" value="Genomic_DNA"/>
</dbReference>
<protein>
    <submittedName>
        <fullName evidence="1">Uncharacterized protein</fullName>
    </submittedName>
</protein>
<keyword evidence="2" id="KW-1185">Reference proteome</keyword>
<accession>A0ABU6PSZ2</accession>
<organism evidence="1 2">
    <name type="scientific">Paenibacillus chibensis</name>
    <dbReference type="NCBI Taxonomy" id="59846"/>
    <lineage>
        <taxon>Bacteria</taxon>
        <taxon>Bacillati</taxon>
        <taxon>Bacillota</taxon>
        <taxon>Bacilli</taxon>
        <taxon>Bacillales</taxon>
        <taxon>Paenibacillaceae</taxon>
        <taxon>Paenibacillus</taxon>
    </lineage>
</organism>
<comment type="caution">
    <text evidence="1">The sequence shown here is derived from an EMBL/GenBank/DDBJ whole genome shotgun (WGS) entry which is preliminary data.</text>
</comment>
<dbReference type="SUPFAM" id="SSF48264">
    <property type="entry name" value="Cytochrome P450"/>
    <property type="match status" value="1"/>
</dbReference>
<gene>
    <name evidence="1" type="ORF">P9847_08130</name>
</gene>
<name>A0ABU6PSZ2_9BACL</name>
<sequence length="88" mass="9628">MISTKNALVRRPFGMGDEPVIDIVTTFSSAHVCLGAPLARLEANNGLGLFMDHYERIEPVSGFKLEDHLTPSAAGQTLTSLPVRVHRR</sequence>
<dbReference type="InterPro" id="IPR036396">
    <property type="entry name" value="Cyt_P450_sf"/>
</dbReference>
<reference evidence="1 2" key="1">
    <citation type="submission" date="2023-03" db="EMBL/GenBank/DDBJ databases">
        <title>Bacillus Genome Sequencing.</title>
        <authorList>
            <person name="Dunlap C."/>
        </authorList>
    </citation>
    <scope>NUCLEOTIDE SEQUENCE [LARGE SCALE GENOMIC DNA]</scope>
    <source>
        <strain evidence="1 2">NRS-52</strain>
    </source>
</reference>
<evidence type="ECO:0000313" key="1">
    <source>
        <dbReference type="EMBL" id="MED5017276.1"/>
    </source>
</evidence>